<reference evidence="3" key="3">
    <citation type="journal article" date="2022" name="bioRxiv">
        <title>A global pangenome for the wheat fungal pathogen Pyrenophora tritici-repentis and prediction of effector protein structural homology.</title>
        <authorList>
            <person name="Moolhuijzen P."/>
            <person name="See P.T."/>
            <person name="Shi G."/>
            <person name="Powell H.R."/>
            <person name="Cockram J."/>
            <person name="Jorgensen L.N."/>
            <person name="Benslimane H."/>
            <person name="Strelkov S.E."/>
            <person name="Turner J."/>
            <person name="Liu Z."/>
            <person name="Moffat C.S."/>
        </authorList>
    </citation>
    <scope>NUCLEOTIDE SEQUENCE</scope>
    <source>
        <strain evidence="3">86-124</strain>
    </source>
</reference>
<reference evidence="3" key="2">
    <citation type="submission" date="2021-05" db="EMBL/GenBank/DDBJ databases">
        <authorList>
            <person name="Moolhuijzen P.M."/>
            <person name="Moffat C.S."/>
        </authorList>
    </citation>
    <scope>NUCLEOTIDE SEQUENCE</scope>
    <source>
        <strain evidence="3">86-124</strain>
    </source>
</reference>
<protein>
    <submittedName>
        <fullName evidence="2">TniQ domain containing protein</fullName>
    </submittedName>
</protein>
<name>A0A2W1GJ09_9PLEO</name>
<dbReference type="EMBL" id="NRDI02000002">
    <property type="protein sequence ID" value="KAI1519057.1"/>
    <property type="molecule type" value="Genomic_DNA"/>
</dbReference>
<evidence type="ECO:0000313" key="5">
    <source>
        <dbReference type="Proteomes" id="UP000249757"/>
    </source>
</evidence>
<reference evidence="2" key="1">
    <citation type="journal article" date="2018" name="BMC Genomics">
        <title>Comparative genomics of the wheat fungal pathogen Pyrenophora tritici-repentis reveals chromosomal variations and genome plasticity.</title>
        <authorList>
            <person name="Moolhuijzen P."/>
            <person name="See P.T."/>
            <person name="Hane J.K."/>
            <person name="Shi G."/>
            <person name="Liu Z."/>
            <person name="Oliver R.P."/>
            <person name="Moffat C.S."/>
        </authorList>
    </citation>
    <scope>NUCLEOTIDE SEQUENCE [LARGE SCALE GENOMIC DNA]</scope>
    <source>
        <strain evidence="2">M4</strain>
    </source>
</reference>
<dbReference type="Proteomes" id="UP000245464">
    <property type="component" value="Chromosome 2"/>
</dbReference>
<dbReference type="Proteomes" id="UP000249757">
    <property type="component" value="Unassembled WGS sequence"/>
</dbReference>
<evidence type="ECO:0000313" key="4">
    <source>
        <dbReference type="Proteomes" id="UP000245464"/>
    </source>
</evidence>
<evidence type="ECO:0000313" key="3">
    <source>
        <dbReference type="EMBL" id="KAI1519057.1"/>
    </source>
</evidence>
<dbReference type="EMBL" id="NQIK02000002">
    <property type="protein sequence ID" value="KAF7575003.1"/>
    <property type="molecule type" value="Genomic_DNA"/>
</dbReference>
<feature type="transmembrane region" description="Helical" evidence="1">
    <location>
        <begin position="37"/>
        <end position="55"/>
    </location>
</feature>
<dbReference type="AlphaFoldDB" id="A0A2W1GJ09"/>
<proteinExistence type="predicted"/>
<keyword evidence="1" id="KW-1133">Transmembrane helix</keyword>
<feature type="transmembrane region" description="Helical" evidence="1">
    <location>
        <begin position="6"/>
        <end position="30"/>
    </location>
</feature>
<keyword evidence="1" id="KW-0472">Membrane</keyword>
<gene>
    <name evidence="3" type="ORF">Ptr86124_002185</name>
    <name evidence="2" type="ORF">PtrM4_066270</name>
</gene>
<keyword evidence="5" id="KW-1185">Reference proteome</keyword>
<reference evidence="5" key="4">
    <citation type="journal article" date="2022" name="Microb. Genom.">
        <title>A global pangenome for the wheat fungal pathogen Pyrenophora tritici-repentis and prediction of effector protein structural homology.</title>
        <authorList>
            <person name="Moolhuijzen P.M."/>
            <person name="See P.T."/>
            <person name="Shi G."/>
            <person name="Powell H.R."/>
            <person name="Cockram J."/>
            <person name="Jorgensen L.N."/>
            <person name="Benslimane H."/>
            <person name="Strelkov S.E."/>
            <person name="Turner J."/>
            <person name="Liu Z."/>
            <person name="Moffat C.S."/>
        </authorList>
    </citation>
    <scope>NUCLEOTIDE SEQUENCE [LARGE SCALE GENOMIC DNA]</scope>
</reference>
<organism evidence="2 4">
    <name type="scientific">Pyrenophora tritici-repentis</name>
    <dbReference type="NCBI Taxonomy" id="45151"/>
    <lineage>
        <taxon>Eukaryota</taxon>
        <taxon>Fungi</taxon>
        <taxon>Dikarya</taxon>
        <taxon>Ascomycota</taxon>
        <taxon>Pezizomycotina</taxon>
        <taxon>Dothideomycetes</taxon>
        <taxon>Pleosporomycetidae</taxon>
        <taxon>Pleosporales</taxon>
        <taxon>Pleosporineae</taxon>
        <taxon>Pleosporaceae</taxon>
        <taxon>Pyrenophora</taxon>
    </lineage>
</organism>
<evidence type="ECO:0000256" key="1">
    <source>
        <dbReference type="SAM" id="Phobius"/>
    </source>
</evidence>
<sequence>MPTIIASFGVNIAVAILYLMVIGIGLDYALPAVFSNANVIIPIFMGTVCVAINYYTQLAASSTLATAVSDIRVDNKDARNLFIRLKSELDMLRFNHTELLDYCEELQDENAILAEKILIFQGRVRRG</sequence>
<accession>A0A2W1GJ09</accession>
<evidence type="ECO:0000313" key="2">
    <source>
        <dbReference type="EMBL" id="KAF7575003.1"/>
    </source>
</evidence>
<keyword evidence="1" id="KW-0812">Transmembrane</keyword>
<comment type="caution">
    <text evidence="2">The sequence shown here is derived from an EMBL/GenBank/DDBJ whole genome shotgun (WGS) entry which is preliminary data.</text>
</comment>